<proteinExistence type="predicted"/>
<feature type="region of interest" description="Disordered" evidence="1">
    <location>
        <begin position="175"/>
        <end position="199"/>
    </location>
</feature>
<protein>
    <submittedName>
        <fullName evidence="2">Uncharacterized protein</fullName>
    </submittedName>
</protein>
<comment type="caution">
    <text evidence="2">The sequence shown here is derived from an EMBL/GenBank/DDBJ whole genome shotgun (WGS) entry which is preliminary data.</text>
</comment>
<sequence>MVYATPLFVFAPTDRETKVTFLRCWRGSVLRTFSTHAVIEESIWCAGMWGAQSKELEKRARPKMLQNGFLPPPFLDGSGRGVAAQESCQNTERLKDEAGDQCSTDIVNSLRTDRVHTDGKKNQLSGPRRGMVEGSRRAAWASKSPWLQPSIWPSSQPSHLVRNIEPPWVETAPWTAVDAGTPRPDKRRPTSSTLSHPPSRECMQMARITATGESRN</sequence>
<dbReference type="Proteomes" id="UP001174936">
    <property type="component" value="Unassembled WGS sequence"/>
</dbReference>
<evidence type="ECO:0000313" key="2">
    <source>
        <dbReference type="EMBL" id="KAK0657714.1"/>
    </source>
</evidence>
<dbReference type="EMBL" id="JAULSV010000001">
    <property type="protein sequence ID" value="KAK0657714.1"/>
    <property type="molecule type" value="Genomic_DNA"/>
</dbReference>
<evidence type="ECO:0000313" key="3">
    <source>
        <dbReference type="Proteomes" id="UP001174936"/>
    </source>
</evidence>
<gene>
    <name evidence="2" type="ORF">B0T16DRAFT_67715</name>
</gene>
<evidence type="ECO:0000256" key="1">
    <source>
        <dbReference type="SAM" id="MobiDB-lite"/>
    </source>
</evidence>
<dbReference type="AlphaFoldDB" id="A0AA39YSD8"/>
<accession>A0AA39YSD8</accession>
<organism evidence="2 3">
    <name type="scientific">Cercophora newfieldiana</name>
    <dbReference type="NCBI Taxonomy" id="92897"/>
    <lineage>
        <taxon>Eukaryota</taxon>
        <taxon>Fungi</taxon>
        <taxon>Dikarya</taxon>
        <taxon>Ascomycota</taxon>
        <taxon>Pezizomycotina</taxon>
        <taxon>Sordariomycetes</taxon>
        <taxon>Sordariomycetidae</taxon>
        <taxon>Sordariales</taxon>
        <taxon>Lasiosphaeriaceae</taxon>
        <taxon>Cercophora</taxon>
    </lineage>
</organism>
<name>A0AA39YSD8_9PEZI</name>
<keyword evidence="3" id="KW-1185">Reference proteome</keyword>
<reference evidence="2" key="1">
    <citation type="submission" date="2023-06" db="EMBL/GenBank/DDBJ databases">
        <title>Genome-scale phylogeny and comparative genomics of the fungal order Sordariales.</title>
        <authorList>
            <consortium name="Lawrence Berkeley National Laboratory"/>
            <person name="Hensen N."/>
            <person name="Bonometti L."/>
            <person name="Westerberg I."/>
            <person name="Brannstrom I.O."/>
            <person name="Guillou S."/>
            <person name="Cros-Aarteil S."/>
            <person name="Calhoun S."/>
            <person name="Haridas S."/>
            <person name="Kuo A."/>
            <person name="Mondo S."/>
            <person name="Pangilinan J."/>
            <person name="Riley R."/>
            <person name="Labutti K."/>
            <person name="Andreopoulos B."/>
            <person name="Lipzen A."/>
            <person name="Chen C."/>
            <person name="Yanf M."/>
            <person name="Daum C."/>
            <person name="Ng V."/>
            <person name="Clum A."/>
            <person name="Steindorff A."/>
            <person name="Ohm R."/>
            <person name="Martin F."/>
            <person name="Silar P."/>
            <person name="Natvig D."/>
            <person name="Lalanne C."/>
            <person name="Gautier V."/>
            <person name="Ament-Velasquez S.L."/>
            <person name="Kruys A."/>
            <person name="Hutchinson M.I."/>
            <person name="Powell A.J."/>
            <person name="Barry K."/>
            <person name="Miller A.N."/>
            <person name="Grigoriev I.V."/>
            <person name="Debuchy R."/>
            <person name="Gladieux P."/>
            <person name="Thoren M.H."/>
            <person name="Johannesson H."/>
        </authorList>
    </citation>
    <scope>NUCLEOTIDE SEQUENCE</scope>
    <source>
        <strain evidence="2">SMH2532-1</strain>
    </source>
</reference>